<gene>
    <name evidence="1" type="primary">ORF64167</name>
</gene>
<dbReference type="AlphaFoldDB" id="A0A0B6ZIZ6"/>
<accession>A0A0B6ZIZ6</accession>
<evidence type="ECO:0000313" key="1">
    <source>
        <dbReference type="EMBL" id="CEK67851.1"/>
    </source>
</evidence>
<reference evidence="1" key="1">
    <citation type="submission" date="2014-12" db="EMBL/GenBank/DDBJ databases">
        <title>Insight into the proteome of Arion vulgaris.</title>
        <authorList>
            <person name="Aradska J."/>
            <person name="Bulat T."/>
            <person name="Smidak R."/>
            <person name="Sarate P."/>
            <person name="Gangsoo J."/>
            <person name="Sialana F."/>
            <person name="Bilban M."/>
            <person name="Lubec G."/>
        </authorList>
    </citation>
    <scope>NUCLEOTIDE SEQUENCE</scope>
    <source>
        <tissue evidence="1">Skin</tissue>
    </source>
</reference>
<dbReference type="EMBL" id="HACG01020986">
    <property type="protein sequence ID" value="CEK67851.1"/>
    <property type="molecule type" value="Transcribed_RNA"/>
</dbReference>
<protein>
    <submittedName>
        <fullName evidence="1">Uncharacterized protein</fullName>
    </submittedName>
</protein>
<organism evidence="1">
    <name type="scientific">Arion vulgaris</name>
    <dbReference type="NCBI Taxonomy" id="1028688"/>
    <lineage>
        <taxon>Eukaryota</taxon>
        <taxon>Metazoa</taxon>
        <taxon>Spiralia</taxon>
        <taxon>Lophotrochozoa</taxon>
        <taxon>Mollusca</taxon>
        <taxon>Gastropoda</taxon>
        <taxon>Heterobranchia</taxon>
        <taxon>Euthyneura</taxon>
        <taxon>Panpulmonata</taxon>
        <taxon>Eupulmonata</taxon>
        <taxon>Stylommatophora</taxon>
        <taxon>Helicina</taxon>
        <taxon>Arionoidea</taxon>
        <taxon>Arionidae</taxon>
        <taxon>Arion</taxon>
    </lineage>
</organism>
<name>A0A0B6ZIZ6_9EUPU</name>
<proteinExistence type="predicted"/>
<sequence length="66" mass="6954">MVSALVREAGVVAEGGNGGARVVEASDSKDGDGVQPLSMKVRRILVTWAMIQSGCSRNEELGNYCK</sequence>